<sequence length="154" mass="16800">MGRFGSTVDSLLETYSQCLLLLKRINPRDHSSDKDAAQAARLRKAIRADRTQVRQAYTSQLSLLGGQLDKGDAVARSSVRRAIKRLTNAMARLLRVPAVTASRNGHPNLDYTSLSAVGSPQAASSIKPVWDILTSFEQNQFQSRAGAIAQCPHP</sequence>
<comment type="caution">
    <text evidence="1">The sequence shown here is derived from an EMBL/GenBank/DDBJ whole genome shotgun (WGS) entry which is preliminary data.</text>
</comment>
<evidence type="ECO:0000313" key="1">
    <source>
        <dbReference type="EMBL" id="RXG49113.1"/>
    </source>
</evidence>
<dbReference type="EMBL" id="RSDZ01000019">
    <property type="protein sequence ID" value="RXG49113.1"/>
    <property type="molecule type" value="Genomic_DNA"/>
</dbReference>
<evidence type="ECO:0000313" key="2">
    <source>
        <dbReference type="Proteomes" id="UP000288725"/>
    </source>
</evidence>
<name>A0A444S6T9_VERDA</name>
<protein>
    <submittedName>
        <fullName evidence="1">Uncharacterized protein</fullName>
    </submittedName>
</protein>
<dbReference type="Proteomes" id="UP000288725">
    <property type="component" value="Chromosome 3"/>
</dbReference>
<proteinExistence type="predicted"/>
<organism evidence="1 2">
    <name type="scientific">Verticillium dahliae</name>
    <name type="common">Verticillium wilt</name>
    <dbReference type="NCBI Taxonomy" id="27337"/>
    <lineage>
        <taxon>Eukaryota</taxon>
        <taxon>Fungi</taxon>
        <taxon>Dikarya</taxon>
        <taxon>Ascomycota</taxon>
        <taxon>Pezizomycotina</taxon>
        <taxon>Sordariomycetes</taxon>
        <taxon>Hypocreomycetidae</taxon>
        <taxon>Glomerellales</taxon>
        <taxon>Plectosphaerellaceae</taxon>
        <taxon>Verticillium</taxon>
    </lineage>
</organism>
<reference evidence="1 2" key="1">
    <citation type="submission" date="2018-12" db="EMBL/GenBank/DDBJ databases">
        <title>Genome of Verticillium dahliae isolate Getta Getta.</title>
        <authorList>
            <person name="Gardiner D.M."/>
        </authorList>
    </citation>
    <scope>NUCLEOTIDE SEQUENCE [LARGE SCALE GENOMIC DNA]</scope>
    <source>
        <strain evidence="1 2">Getta Getta</strain>
    </source>
</reference>
<gene>
    <name evidence="1" type="ORF">VDGE_30646</name>
</gene>
<accession>A0A444S6T9</accession>
<dbReference type="AlphaFoldDB" id="A0A444S6T9"/>